<dbReference type="GO" id="GO:0070006">
    <property type="term" value="F:metalloaminopeptidase activity"/>
    <property type="evidence" value="ECO:0007669"/>
    <property type="project" value="InterPro"/>
</dbReference>
<keyword evidence="3 6" id="KW-0479">Metal-binding</keyword>
<dbReference type="EMBL" id="AE016828">
    <property type="protein sequence ID" value="AAO89640.2"/>
    <property type="molecule type" value="Genomic_DNA"/>
</dbReference>
<dbReference type="eggNOG" id="COG0006">
    <property type="taxonomic scope" value="Bacteria"/>
</dbReference>
<dbReference type="Gene3D" id="3.40.350.10">
    <property type="entry name" value="Creatinase/prolidase N-terminal domain"/>
    <property type="match status" value="2"/>
</dbReference>
<dbReference type="Gene3D" id="3.90.230.10">
    <property type="entry name" value="Creatinase/methionine aminopeptidase superfamily"/>
    <property type="match status" value="1"/>
</dbReference>
<feature type="domain" description="Peptidase M24" evidence="7">
    <location>
        <begin position="321"/>
        <end position="533"/>
    </location>
</feature>
<dbReference type="PANTHER" id="PTHR43763">
    <property type="entry name" value="XAA-PRO AMINOPEPTIDASE 1"/>
    <property type="match status" value="1"/>
</dbReference>
<dbReference type="HOGENOM" id="CLU_011781_2_1_6"/>
<evidence type="ECO:0000256" key="6">
    <source>
        <dbReference type="RuleBase" id="RU000590"/>
    </source>
</evidence>
<dbReference type="InterPro" id="IPR032416">
    <property type="entry name" value="Peptidase_M24_C"/>
</dbReference>
<dbReference type="SUPFAM" id="SSF55920">
    <property type="entry name" value="Creatinase/aminopeptidase"/>
    <property type="match status" value="1"/>
</dbReference>
<evidence type="ECO:0000313" key="11">
    <source>
        <dbReference type="Proteomes" id="UP000002671"/>
    </source>
</evidence>
<evidence type="ECO:0000313" key="10">
    <source>
        <dbReference type="EMBL" id="AAO89640.2"/>
    </source>
</evidence>
<evidence type="ECO:0000256" key="4">
    <source>
        <dbReference type="ARBA" id="ARBA00022801"/>
    </source>
</evidence>
<keyword evidence="2" id="KW-0645">Protease</keyword>
<dbReference type="RefSeq" id="WP_010957360.1">
    <property type="nucleotide sequence ID" value="NC_002971.4"/>
</dbReference>
<evidence type="ECO:0000256" key="1">
    <source>
        <dbReference type="ARBA" id="ARBA00008766"/>
    </source>
</evidence>
<evidence type="ECO:0000259" key="7">
    <source>
        <dbReference type="Pfam" id="PF00557"/>
    </source>
</evidence>
<accession>Q83F75</accession>
<sequence>MRTLQLREGNMTNLIADRLAALRRLMHEIGVDYYYVPSSDPHKNEYVPSCWQRRAWISGFTGSAGDVVVGIDKAFLWTDPRYFLQAEQQLDDSLYHLMKMGQGETPAIDQWLTQQRNGIVFAVDPRLINLQQSEKIQRALEKQNGKLLALDENLIDRVWKDQPPLPQSAIQLQPLQYAGLSAEDKLAALRQTLQKESADAIVLNTLDAIAWLFNIRGNDVAYNPLVISYAVITQNEASLFVDPHKITEGDRSYFKKIPVHIEPYEGIGKLLESLSGSVWLDPGATNLWLRDQLKNTASLILKPSPITLAKALKNPVEQKGAREAHIIDAIAMIQFLHWLENHWQSGVSEISAAEKLEFFRRGDSRCLDLSFPSISGFGPHGAIVHYSATTDTDATINDSAPYLIDSGGQYHYGTTDITRTIHLGTPTEEEKRLYTLVLKGHLAIRQAVFPKGTCGEHLNALAHQFLWREALDYGHGTGHGVGSYLCVHEGPQAITSRYTGIPLQPGMIVSNEPGVYLTHKYGIRIENLCLVTEKFTVDDSLTGDGPFYSFEDLTLVPYCRKLINPNLLTSEEIQQINDYHQRVDQTLRDLLPANELNDWLHEATAPL</sequence>
<dbReference type="Pfam" id="PF16188">
    <property type="entry name" value="Peptidase_M24_C"/>
    <property type="match status" value="1"/>
</dbReference>
<dbReference type="PATRIC" id="fig|227377.7.peg.75"/>
<feature type="domain" description="Peptidase M24 C-terminal" evidence="9">
    <location>
        <begin position="546"/>
        <end position="607"/>
    </location>
</feature>
<evidence type="ECO:0000256" key="2">
    <source>
        <dbReference type="ARBA" id="ARBA00022670"/>
    </source>
</evidence>
<dbReference type="CDD" id="cd01085">
    <property type="entry name" value="APP"/>
    <property type="match status" value="1"/>
</dbReference>
<dbReference type="InterPro" id="IPR036005">
    <property type="entry name" value="Creatinase/aminopeptidase-like"/>
</dbReference>
<dbReference type="FunFam" id="3.90.230.10:FF:000009">
    <property type="entry name" value="xaa-Pro aminopeptidase 2"/>
    <property type="match status" value="1"/>
</dbReference>
<proteinExistence type="inferred from homology"/>
<name>Q83F75_COXBU</name>
<dbReference type="InterPro" id="IPR000994">
    <property type="entry name" value="Pept_M24"/>
</dbReference>
<keyword evidence="11" id="KW-1185">Reference proteome</keyword>
<dbReference type="InterPro" id="IPR000587">
    <property type="entry name" value="Creatinase_N"/>
</dbReference>
<dbReference type="InterPro" id="IPR001131">
    <property type="entry name" value="Peptidase_M24B_aminopep-P_CS"/>
</dbReference>
<dbReference type="AlphaFoldDB" id="Q83F75"/>
<dbReference type="KEGG" id="cbu:CBU_0073"/>
<keyword evidence="4 10" id="KW-0378">Hydrolase</keyword>
<dbReference type="InterPro" id="IPR033740">
    <property type="entry name" value="Pept_M24B"/>
</dbReference>
<dbReference type="Pfam" id="PF00557">
    <property type="entry name" value="Peptidase_M24"/>
    <property type="match status" value="1"/>
</dbReference>
<evidence type="ECO:0000256" key="3">
    <source>
        <dbReference type="ARBA" id="ARBA00022723"/>
    </source>
</evidence>
<comment type="similarity">
    <text evidence="1 6">Belongs to the peptidase M24B family.</text>
</comment>
<dbReference type="SUPFAM" id="SSF53092">
    <property type="entry name" value="Creatinase/prolidase N-terminal domain"/>
    <property type="match status" value="1"/>
</dbReference>
<gene>
    <name evidence="10" type="ordered locus">CBU_0073</name>
</gene>
<dbReference type="InterPro" id="IPR050422">
    <property type="entry name" value="X-Pro_aminopeptidase_P"/>
</dbReference>
<dbReference type="GO" id="GO:0006508">
    <property type="term" value="P:proteolysis"/>
    <property type="evidence" value="ECO:0007669"/>
    <property type="project" value="UniProtKB-KW"/>
</dbReference>
<dbReference type="FunFam" id="3.40.350.10:FF:000003">
    <property type="entry name" value="Xaa-pro aminopeptidase P"/>
    <property type="match status" value="1"/>
</dbReference>
<protein>
    <submittedName>
        <fullName evidence="10">Xaa-Pro aminopeptidase</fullName>
        <ecNumber evidence="10">3.4.11.9</ecNumber>
    </submittedName>
</protein>
<reference evidence="10 11" key="2">
    <citation type="journal article" date="2009" name="Infect. Immun.">
        <title>Comparative genomics reveal extensive transposon-mediated genomic plasticity and diversity among potential effector proteins within the genus Coxiella.</title>
        <authorList>
            <person name="Beare P.A."/>
            <person name="Unsworth N."/>
            <person name="Andoh M."/>
            <person name="Voth D.E."/>
            <person name="Omsland A."/>
            <person name="Gilk S.D."/>
            <person name="Williams K.P."/>
            <person name="Sobral B.W."/>
            <person name="Kupko J.J.III."/>
            <person name="Porcella S.F."/>
            <person name="Samuel J.E."/>
            <person name="Heinzen R.A."/>
        </authorList>
    </citation>
    <scope>NUCLEOTIDE SEQUENCE [LARGE SCALE GENOMIC DNA]</scope>
    <source>
        <strain evidence="11">RSA 493 / Nine Mile phase I</strain>
    </source>
</reference>
<dbReference type="Pfam" id="PF01321">
    <property type="entry name" value="Creatinase_N"/>
    <property type="match status" value="1"/>
</dbReference>
<dbReference type="OrthoDB" id="9806388at2"/>
<evidence type="ECO:0000259" key="8">
    <source>
        <dbReference type="Pfam" id="PF01321"/>
    </source>
</evidence>
<dbReference type="MEROPS" id="M24.009"/>
<dbReference type="Proteomes" id="UP000002671">
    <property type="component" value="Chromosome"/>
</dbReference>
<evidence type="ECO:0000256" key="5">
    <source>
        <dbReference type="ARBA" id="ARBA00023049"/>
    </source>
</evidence>
<dbReference type="STRING" id="227377.CBU_0073"/>
<dbReference type="PROSITE" id="PS00491">
    <property type="entry name" value="PROLINE_PEPTIDASE"/>
    <property type="match status" value="1"/>
</dbReference>
<keyword evidence="10" id="KW-0031">Aminopeptidase</keyword>
<dbReference type="GeneID" id="1207943"/>
<dbReference type="RefSeq" id="NP_819126.2">
    <property type="nucleotide sequence ID" value="NC_002971.4"/>
</dbReference>
<organism evidence="10 11">
    <name type="scientific">Coxiella burnetii (strain RSA 493 / Nine Mile phase I)</name>
    <dbReference type="NCBI Taxonomy" id="227377"/>
    <lineage>
        <taxon>Bacteria</taxon>
        <taxon>Pseudomonadati</taxon>
        <taxon>Pseudomonadota</taxon>
        <taxon>Gammaproteobacteria</taxon>
        <taxon>Legionellales</taxon>
        <taxon>Coxiellaceae</taxon>
        <taxon>Coxiella</taxon>
    </lineage>
</organism>
<dbReference type="InterPro" id="IPR029149">
    <property type="entry name" value="Creatin/AminoP/Spt16_N"/>
</dbReference>
<dbReference type="Pfam" id="PF16189">
    <property type="entry name" value="Creatinase_N_2"/>
    <property type="match status" value="1"/>
</dbReference>
<dbReference type="GO" id="GO:0005737">
    <property type="term" value="C:cytoplasm"/>
    <property type="evidence" value="ECO:0007669"/>
    <property type="project" value="UniProtKB-ARBA"/>
</dbReference>
<evidence type="ECO:0000259" key="9">
    <source>
        <dbReference type="Pfam" id="PF16188"/>
    </source>
</evidence>
<feature type="domain" description="Creatinase N-terminal" evidence="8">
    <location>
        <begin position="18"/>
        <end position="147"/>
    </location>
</feature>
<keyword evidence="5" id="KW-0482">Metalloprotease</keyword>
<dbReference type="EC" id="3.4.11.9" evidence="10"/>
<dbReference type="PANTHER" id="PTHR43763:SF6">
    <property type="entry name" value="XAA-PRO AMINOPEPTIDASE 1"/>
    <property type="match status" value="1"/>
</dbReference>
<dbReference type="GO" id="GO:0046872">
    <property type="term" value="F:metal ion binding"/>
    <property type="evidence" value="ECO:0007669"/>
    <property type="project" value="UniProtKB-KW"/>
</dbReference>
<reference evidence="10 11" key="1">
    <citation type="journal article" date="2003" name="Proc. Natl. Acad. Sci. U.S.A.">
        <title>Complete genome sequence of the Q-fever pathogen, Coxiella burnetii.</title>
        <authorList>
            <person name="Seshadri R."/>
            <person name="Paulsen I.T."/>
            <person name="Eisen J.A."/>
            <person name="Read T.D."/>
            <person name="Nelson K.E."/>
            <person name="Nelson W.C."/>
            <person name="Ward N.L."/>
            <person name="Tettelin H."/>
            <person name="Davidsen T.M."/>
            <person name="Beanan M.J."/>
            <person name="Deboy R.T."/>
            <person name="Daugherty S.C."/>
            <person name="Brinkac L.M."/>
            <person name="Madupu R."/>
            <person name="Dodson R.J."/>
            <person name="Khouri H.M."/>
            <person name="Lee K.H."/>
            <person name="Carty H.A."/>
            <person name="Scanlan D."/>
            <person name="Heinzen R.A."/>
            <person name="Thompson H.A."/>
            <person name="Samuel J.E."/>
            <person name="Fraser C.M."/>
            <person name="Heidelberg J.F."/>
        </authorList>
    </citation>
    <scope>NUCLEOTIDE SEQUENCE [LARGE SCALE GENOMIC DNA]</scope>
    <source>
        <strain evidence="11">RSA 493 / Nine Mile phase I</strain>
    </source>
</reference>
<dbReference type="EnsemblBacteria" id="AAO89640">
    <property type="protein sequence ID" value="AAO89640"/>
    <property type="gene ID" value="CBU_0073"/>
</dbReference>